<evidence type="ECO:0000313" key="2">
    <source>
        <dbReference type="Proteomes" id="UP000504606"/>
    </source>
</evidence>
<dbReference type="AlphaFoldDB" id="A0A6J1SWJ0"/>
<feature type="compositionally biased region" description="Polar residues" evidence="1">
    <location>
        <begin position="38"/>
        <end position="49"/>
    </location>
</feature>
<dbReference type="Proteomes" id="UP000504606">
    <property type="component" value="Unplaced"/>
</dbReference>
<evidence type="ECO:0000313" key="3">
    <source>
        <dbReference type="RefSeq" id="XP_026285242.1"/>
    </source>
</evidence>
<feature type="region of interest" description="Disordered" evidence="1">
    <location>
        <begin position="119"/>
        <end position="151"/>
    </location>
</feature>
<reference evidence="3" key="1">
    <citation type="submission" date="2025-08" db="UniProtKB">
        <authorList>
            <consortium name="RefSeq"/>
        </authorList>
    </citation>
    <scope>IDENTIFICATION</scope>
    <source>
        <tissue evidence="3">Whole organism</tissue>
    </source>
</reference>
<proteinExistence type="predicted"/>
<protein>
    <submittedName>
        <fullName evidence="3">Uncharacterized protein LOC113211158</fullName>
    </submittedName>
</protein>
<sequence>MTTRRYFHQLFSRNSDRTQTPSEPAQSSPADFEELSGSIGTSISPNIGTNKLHRSKSGRLKEFCKVRPALAQVAFVAPEDKAQSAPVISMNKPGIGLTSRDLTRNESVRLRQSLHFVANSSTSPATKDTAVSVKHSEVEDPDSNENWDEVF</sequence>
<name>A0A6J1SWJ0_FRAOC</name>
<dbReference type="RefSeq" id="XP_026285242.1">
    <property type="nucleotide sequence ID" value="XM_026429457.2"/>
</dbReference>
<dbReference type="OrthoDB" id="10557301at2759"/>
<dbReference type="GeneID" id="113211158"/>
<dbReference type="KEGG" id="foc:113211158"/>
<keyword evidence="2" id="KW-1185">Reference proteome</keyword>
<evidence type="ECO:0000256" key="1">
    <source>
        <dbReference type="SAM" id="MobiDB-lite"/>
    </source>
</evidence>
<organism evidence="2 3">
    <name type="scientific">Frankliniella occidentalis</name>
    <name type="common">Western flower thrips</name>
    <name type="synonym">Euthrips occidentalis</name>
    <dbReference type="NCBI Taxonomy" id="133901"/>
    <lineage>
        <taxon>Eukaryota</taxon>
        <taxon>Metazoa</taxon>
        <taxon>Ecdysozoa</taxon>
        <taxon>Arthropoda</taxon>
        <taxon>Hexapoda</taxon>
        <taxon>Insecta</taxon>
        <taxon>Pterygota</taxon>
        <taxon>Neoptera</taxon>
        <taxon>Paraneoptera</taxon>
        <taxon>Thysanoptera</taxon>
        <taxon>Terebrantia</taxon>
        <taxon>Thripoidea</taxon>
        <taxon>Thripidae</taxon>
        <taxon>Frankliniella</taxon>
    </lineage>
</organism>
<accession>A0A6J1SWJ0</accession>
<gene>
    <name evidence="3" type="primary">LOC113211158</name>
</gene>
<feature type="compositionally biased region" description="Acidic residues" evidence="1">
    <location>
        <begin position="139"/>
        <end position="151"/>
    </location>
</feature>
<feature type="region of interest" description="Disordered" evidence="1">
    <location>
        <begin position="1"/>
        <end position="52"/>
    </location>
</feature>
<feature type="compositionally biased region" description="Polar residues" evidence="1">
    <location>
        <begin position="11"/>
        <end position="29"/>
    </location>
</feature>